<proteinExistence type="predicted"/>
<dbReference type="SUPFAM" id="SSF54637">
    <property type="entry name" value="Thioesterase/thiol ester dehydrase-isomerase"/>
    <property type="match status" value="1"/>
</dbReference>
<evidence type="ECO:0000313" key="4">
    <source>
        <dbReference type="Proteomes" id="UP000777482"/>
    </source>
</evidence>
<comment type="caution">
    <text evidence="3">The sequence shown here is derived from an EMBL/GenBank/DDBJ whole genome shotgun (WGS) entry which is preliminary data.</text>
</comment>
<reference evidence="3 4" key="1">
    <citation type="submission" date="2020-11" db="EMBL/GenBank/DDBJ databases">
        <title>Kefir isolates.</title>
        <authorList>
            <person name="Marcisauskas S."/>
            <person name="Kim Y."/>
            <person name="Blasche S."/>
        </authorList>
    </citation>
    <scope>NUCLEOTIDE SEQUENCE [LARGE SCALE GENOMIC DNA]</scope>
    <source>
        <strain evidence="3 4">KR</strain>
    </source>
</reference>
<dbReference type="EMBL" id="PUHQ01000075">
    <property type="protein sequence ID" value="KAG0657831.1"/>
    <property type="molecule type" value="Genomic_DNA"/>
</dbReference>
<organism evidence="3 4">
    <name type="scientific">Rhodotorula mucilaginosa</name>
    <name type="common">Yeast</name>
    <name type="synonym">Rhodotorula rubra</name>
    <dbReference type="NCBI Taxonomy" id="5537"/>
    <lineage>
        <taxon>Eukaryota</taxon>
        <taxon>Fungi</taxon>
        <taxon>Dikarya</taxon>
        <taxon>Basidiomycota</taxon>
        <taxon>Pucciniomycotina</taxon>
        <taxon>Microbotryomycetes</taxon>
        <taxon>Sporidiobolales</taxon>
        <taxon>Sporidiobolaceae</taxon>
        <taxon>Rhodotorula</taxon>
    </lineage>
</organism>
<dbReference type="InterPro" id="IPR029069">
    <property type="entry name" value="HotDog_dom_sf"/>
</dbReference>
<evidence type="ECO:0000313" key="3">
    <source>
        <dbReference type="EMBL" id="KAG0657831.1"/>
    </source>
</evidence>
<dbReference type="Gene3D" id="3.10.129.10">
    <property type="entry name" value="Hotdog Thioesterase"/>
    <property type="match status" value="1"/>
</dbReference>
<dbReference type="Pfam" id="PF03061">
    <property type="entry name" value="4HBT"/>
    <property type="match status" value="1"/>
</dbReference>
<dbReference type="Proteomes" id="UP000777482">
    <property type="component" value="Unassembled WGS sequence"/>
</dbReference>
<dbReference type="InterPro" id="IPR006683">
    <property type="entry name" value="Thioestr_dom"/>
</dbReference>
<feature type="domain" description="Thioesterase" evidence="2">
    <location>
        <begin position="132"/>
        <end position="209"/>
    </location>
</feature>
<protein>
    <recommendedName>
        <fullName evidence="2">Thioesterase domain-containing protein</fullName>
    </recommendedName>
</protein>
<accession>A0A9P6VYN3</accession>
<dbReference type="AlphaFoldDB" id="A0A9P6VYN3"/>
<name>A0A9P6VYN3_RHOMI</name>
<feature type="compositionally biased region" description="Acidic residues" evidence="1">
    <location>
        <begin position="28"/>
        <end position="38"/>
    </location>
</feature>
<gene>
    <name evidence="3" type="ORF">C6P46_006193</name>
</gene>
<evidence type="ECO:0000259" key="2">
    <source>
        <dbReference type="Pfam" id="PF03061"/>
    </source>
</evidence>
<sequence length="299" mass="31634">MTTSKEQGGAIFVRGLDEDEPGEHGDEAESDEDDESCDADCPLSREGKQGEQGHSAARSRSLSPSHTRDSQRPGAEFRTPESEAGGADSGPVSLLPPVPDEQVPAHLDDVRKEGKLLTSPVLVGWADNDQYSHANNVVYSLYFDSITNFYLINHVPRPTPTSPPPLGLIVSSSTAYASSVAYPSPVIAALGVSSLGKSSVTWRVALFEGEYVDPASSSSSSAASEETSSLAGWTLQDVMSGNGGVGRQVRLKSSGGEPPRAAAYGDMVHVFVDPESRRPLPDGMDPALRAALQKLQVKQ</sequence>
<feature type="region of interest" description="Disordered" evidence="1">
    <location>
        <begin position="1"/>
        <end position="102"/>
    </location>
</feature>
<keyword evidence="4" id="KW-1185">Reference proteome</keyword>
<evidence type="ECO:0000256" key="1">
    <source>
        <dbReference type="SAM" id="MobiDB-lite"/>
    </source>
</evidence>
<dbReference type="OrthoDB" id="2420454at2759"/>